<dbReference type="FunFam" id="3.30.1330.10:FF:000004">
    <property type="entry name" value="Phosphoribosylformylglycinamidine synthase subunit PurL"/>
    <property type="match status" value="1"/>
</dbReference>
<dbReference type="EMBL" id="DSOL01000175">
    <property type="protein sequence ID" value="HEN28228.1"/>
    <property type="molecule type" value="Genomic_DNA"/>
</dbReference>
<dbReference type="InterPro" id="IPR036921">
    <property type="entry name" value="PurM-like_N_sf"/>
</dbReference>
<name>A0A7C2K242_UNCW3</name>
<comment type="caution">
    <text evidence="8">Lacks conserved residue(s) required for the propagation of feature annotation.</text>
</comment>
<evidence type="ECO:0000256" key="1">
    <source>
        <dbReference type="ARBA" id="ARBA00022490"/>
    </source>
</evidence>
<feature type="domain" description="PurM-like N-terminal" evidence="9">
    <location>
        <begin position="433"/>
        <end position="551"/>
    </location>
</feature>
<dbReference type="UniPathway" id="UPA00074">
    <property type="reaction ID" value="UER00128"/>
</dbReference>
<feature type="binding site" evidence="8">
    <location>
        <position position="527"/>
    </location>
    <ligand>
        <name>Mg(2+)</name>
        <dbReference type="ChEBI" id="CHEBI:18420"/>
        <label>1</label>
    </ligand>
</feature>
<dbReference type="PANTHER" id="PTHR43555:SF1">
    <property type="entry name" value="PHOSPHORIBOSYLFORMYLGLYCINAMIDINE SYNTHASE SUBUNIT PURL"/>
    <property type="match status" value="1"/>
</dbReference>
<feature type="domain" description="PurM-like C-terminal" evidence="10">
    <location>
        <begin position="565"/>
        <end position="703"/>
    </location>
</feature>
<dbReference type="PANTHER" id="PTHR43555">
    <property type="entry name" value="PHOSPHORIBOSYLFORMYLGLYCINAMIDINE SYNTHASE SUBUNIT PURL"/>
    <property type="match status" value="1"/>
</dbReference>
<feature type="binding site" evidence="8">
    <location>
        <position position="233"/>
    </location>
    <ligand>
        <name>substrate</name>
    </ligand>
</feature>
<dbReference type="GO" id="GO:0005524">
    <property type="term" value="F:ATP binding"/>
    <property type="evidence" value="ECO:0007669"/>
    <property type="project" value="UniProtKB-UniRule"/>
</dbReference>
<dbReference type="InterPro" id="IPR036676">
    <property type="entry name" value="PurM-like_C_sf"/>
</dbReference>
<dbReference type="InterPro" id="IPR016188">
    <property type="entry name" value="PurM-like_N"/>
</dbReference>
<evidence type="ECO:0000256" key="8">
    <source>
        <dbReference type="HAMAP-Rule" id="MF_00420"/>
    </source>
</evidence>
<evidence type="ECO:0000256" key="6">
    <source>
        <dbReference type="ARBA" id="ARBA00022840"/>
    </source>
</evidence>
<dbReference type="GO" id="GO:0006189">
    <property type="term" value="P:'de novo' IMP biosynthetic process"/>
    <property type="evidence" value="ECO:0007669"/>
    <property type="project" value="UniProtKB-UniRule"/>
</dbReference>
<evidence type="ECO:0000313" key="12">
    <source>
        <dbReference type="EMBL" id="HEN28228.1"/>
    </source>
</evidence>
<proteinExistence type="inferred from homology"/>
<feature type="binding site" evidence="8">
    <location>
        <position position="45"/>
    </location>
    <ligand>
        <name>ATP</name>
        <dbReference type="ChEBI" id="CHEBI:30616"/>
    </ligand>
</feature>
<dbReference type="AlphaFoldDB" id="A0A7C2K242"/>
<feature type="domain" description="PurM-like C-terminal" evidence="10">
    <location>
        <begin position="194"/>
        <end position="347"/>
    </location>
</feature>
<comment type="pathway">
    <text evidence="8">Purine metabolism; IMP biosynthesis via de novo pathway; 5-amino-1-(5-phospho-D-ribosyl)imidazole from N(2)-formyl-N(1)-(5-phospho-D-ribosyl)glycinamide: step 1/2.</text>
</comment>
<feature type="binding site" evidence="8">
    <location>
        <position position="489"/>
    </location>
    <ligand>
        <name>ATP</name>
        <dbReference type="ChEBI" id="CHEBI:30616"/>
    </ligand>
</feature>
<evidence type="ECO:0000256" key="7">
    <source>
        <dbReference type="ARBA" id="ARBA00022842"/>
    </source>
</evidence>
<dbReference type="InterPro" id="IPR010074">
    <property type="entry name" value="PRibForGlyAmidine_synth_PurL"/>
</dbReference>
<gene>
    <name evidence="8 12" type="primary">purL</name>
    <name evidence="12" type="ORF">ENQ77_06205</name>
</gene>
<keyword evidence="2 8" id="KW-0436">Ligase</keyword>
<comment type="subcellular location">
    <subcellularLocation>
        <location evidence="8">Cytoplasm</location>
    </subcellularLocation>
</comment>
<dbReference type="SUPFAM" id="SSF55326">
    <property type="entry name" value="PurM N-terminal domain-like"/>
    <property type="match status" value="2"/>
</dbReference>
<dbReference type="InterPro" id="IPR010918">
    <property type="entry name" value="PurM-like_C_dom"/>
</dbReference>
<feature type="domain" description="PurM-like N-terminal" evidence="9">
    <location>
        <begin position="67"/>
        <end position="181"/>
    </location>
</feature>
<comment type="function">
    <text evidence="8">Part of the phosphoribosylformylglycinamidine synthase complex involved in the purines biosynthetic pathway. Catalyzes the ATP-dependent conversion of formylglycinamide ribonucleotide (FGAR) and glutamine to yield formylglycinamidine ribonucleotide (FGAM) and glutamate. The FGAM synthase complex is composed of three subunits. PurQ produces an ammonia molecule by converting glutamine to glutamate. PurL transfers the ammonia molecule to FGAR to form FGAM in an ATP-dependent manner. PurS interacts with PurQ and PurL and is thought to assist in the transfer of the ammonia molecule from PurQ to PurL.</text>
</comment>
<dbReference type="Pfam" id="PF00586">
    <property type="entry name" value="AIRS"/>
    <property type="match status" value="2"/>
</dbReference>
<dbReference type="NCBIfam" id="NF002290">
    <property type="entry name" value="PRK01213.1"/>
    <property type="match status" value="1"/>
</dbReference>
<feature type="binding site" evidence="8">
    <location>
        <position position="110"/>
    </location>
    <ligand>
        <name>Mg(2+)</name>
        <dbReference type="ChEBI" id="CHEBI:18420"/>
        <label>2</label>
    </ligand>
</feature>
<dbReference type="Pfam" id="PF02769">
    <property type="entry name" value="AIRS_C"/>
    <property type="match status" value="2"/>
</dbReference>
<keyword evidence="5 8" id="KW-0658">Purine biosynthesis</keyword>
<evidence type="ECO:0000256" key="5">
    <source>
        <dbReference type="ARBA" id="ARBA00022755"/>
    </source>
</evidence>
<dbReference type="Pfam" id="PF18072">
    <property type="entry name" value="FGAR-AT_linker"/>
    <property type="match status" value="1"/>
</dbReference>
<dbReference type="CDD" id="cd02204">
    <property type="entry name" value="PurL_repeat2"/>
    <property type="match status" value="1"/>
</dbReference>
<evidence type="ECO:0000259" key="10">
    <source>
        <dbReference type="Pfam" id="PF02769"/>
    </source>
</evidence>
<dbReference type="Gene3D" id="3.90.650.10">
    <property type="entry name" value="PurM-like C-terminal domain"/>
    <property type="match status" value="2"/>
</dbReference>
<feature type="binding site" evidence="8">
    <location>
        <position position="86"/>
    </location>
    <ligand>
        <name>Mg(2+)</name>
        <dbReference type="ChEBI" id="CHEBI:18420"/>
        <label>1</label>
    </ligand>
</feature>
<keyword evidence="6 8" id="KW-0067">ATP-binding</keyword>
<feature type="binding site" evidence="8">
    <location>
        <position position="529"/>
    </location>
    <ligand>
        <name>substrate</name>
    </ligand>
</feature>
<evidence type="ECO:0000259" key="9">
    <source>
        <dbReference type="Pfam" id="PF00586"/>
    </source>
</evidence>
<keyword evidence="3 8" id="KW-0479">Metal-binding</keyword>
<feature type="binding site" evidence="8">
    <location>
        <position position="84"/>
    </location>
    <ligand>
        <name>ATP</name>
        <dbReference type="ChEBI" id="CHEBI:30616"/>
    </ligand>
</feature>
<evidence type="ECO:0000256" key="4">
    <source>
        <dbReference type="ARBA" id="ARBA00022741"/>
    </source>
</evidence>
<dbReference type="GO" id="GO:0004642">
    <property type="term" value="F:phosphoribosylformylglycinamidine synthase activity"/>
    <property type="evidence" value="ECO:0007669"/>
    <property type="project" value="UniProtKB-UniRule"/>
</dbReference>
<feature type="domain" description="Phosphoribosylformylglycinamidine synthase linker" evidence="11">
    <location>
        <begin position="8"/>
        <end position="46"/>
    </location>
</feature>
<comment type="catalytic activity">
    <reaction evidence="8">
        <text>N(2)-formyl-N(1)-(5-phospho-beta-D-ribosyl)glycinamide + L-glutamine + ATP + H2O = 2-formamido-N(1)-(5-O-phospho-beta-D-ribosyl)acetamidine + L-glutamate + ADP + phosphate + H(+)</text>
        <dbReference type="Rhea" id="RHEA:17129"/>
        <dbReference type="ChEBI" id="CHEBI:15377"/>
        <dbReference type="ChEBI" id="CHEBI:15378"/>
        <dbReference type="ChEBI" id="CHEBI:29985"/>
        <dbReference type="ChEBI" id="CHEBI:30616"/>
        <dbReference type="ChEBI" id="CHEBI:43474"/>
        <dbReference type="ChEBI" id="CHEBI:58359"/>
        <dbReference type="ChEBI" id="CHEBI:147286"/>
        <dbReference type="ChEBI" id="CHEBI:147287"/>
        <dbReference type="ChEBI" id="CHEBI:456216"/>
        <dbReference type="EC" id="6.3.5.3"/>
    </reaction>
</comment>
<feature type="active site" description="Proton acceptor" evidence="8">
    <location>
        <position position="88"/>
    </location>
</feature>
<protein>
    <recommendedName>
        <fullName evidence="8">Phosphoribosylformylglycinamidine synthase subunit PurL</fullName>
        <shortName evidence="8">FGAM synthase</shortName>
        <ecNumber evidence="8">6.3.5.3</ecNumber>
    </recommendedName>
    <alternativeName>
        <fullName evidence="8">Formylglycinamide ribonucleotide amidotransferase subunit II</fullName>
        <shortName evidence="8">FGAR amidotransferase II</shortName>
        <shortName evidence="8">FGAR-AT II</shortName>
    </alternativeName>
    <alternativeName>
        <fullName evidence="8">Glutamine amidotransferase PurL</fullName>
    </alternativeName>
    <alternativeName>
        <fullName evidence="8">Phosphoribosylformylglycinamidine synthase subunit II</fullName>
    </alternativeName>
</protein>
<comment type="subunit">
    <text evidence="8">Monomer. Part of the FGAM synthase complex composed of 1 PurL, 1 PurQ and 2 PurS subunits.</text>
</comment>
<dbReference type="InterPro" id="IPR041609">
    <property type="entry name" value="PurL_linker"/>
</dbReference>
<dbReference type="HAMAP" id="MF_00420">
    <property type="entry name" value="PurL_2"/>
    <property type="match status" value="1"/>
</dbReference>
<keyword evidence="1 8" id="KW-0963">Cytoplasm</keyword>
<keyword evidence="7 8" id="KW-0460">Magnesium</keyword>
<dbReference type="EC" id="6.3.5.3" evidence="8"/>
<organism evidence="12">
    <name type="scientific">candidate division WOR-3 bacterium</name>
    <dbReference type="NCBI Taxonomy" id="2052148"/>
    <lineage>
        <taxon>Bacteria</taxon>
        <taxon>Bacteria division WOR-3</taxon>
    </lineage>
</organism>
<reference evidence="12" key="1">
    <citation type="journal article" date="2020" name="mSystems">
        <title>Genome- and Community-Level Interaction Insights into Carbon Utilization and Element Cycling Functions of Hydrothermarchaeota in Hydrothermal Sediment.</title>
        <authorList>
            <person name="Zhou Z."/>
            <person name="Liu Y."/>
            <person name="Xu W."/>
            <person name="Pan J."/>
            <person name="Luo Z.H."/>
            <person name="Li M."/>
        </authorList>
    </citation>
    <scope>NUCLEOTIDE SEQUENCE [LARGE SCALE GENOMIC DNA]</scope>
    <source>
        <strain evidence="12">SpSt-34</strain>
    </source>
</reference>
<dbReference type="Gene3D" id="3.30.1330.10">
    <property type="entry name" value="PurM-like, N-terminal domain"/>
    <property type="match status" value="2"/>
</dbReference>
<sequence>MDKEIIERHGFTEEEYRKIVEILGREPNLLELGIFSTQWSEHCSYKSSKPYLKGLHTSGKYVLQGPGENAGVVELKNGYILAFKVESHNHPSAIEPFHGAATGVGGIVRDILSMGVRPIALMDSLRFGELYDPHVKHLFEGVVSGISFYGNCIGVPCVAGDVYFESPYKENCLVNACCVGIGKKEDLKRGIAKGPGNLLLLVGSKTGREGIHGATFASDTLEGSREEKRPSVQIGDPFLEKLLIEAILEVNQFKELIGMQDLGAGGLSTTPGEMAARGDVGVEIQIEKIPVKSEKMTPYEIMLSETQERFLLCIKRGSEDKFIKVFRKWGLEAEVIGRVIEEKVFRIKKGEEVLAEIPVDGLVNGAPIRNLPIKEPDYIEKLKSIDISEYTASDIESAFKKLLASPNIASKRWVYQQYDHTVRGDTVVVPGKADAAVLRIKGESFAIAVTMGGNARYCYLDPYEGGKIAVAEAARNLISVGAEPMAITDGLNFGNPENPEVYWTFVKVVEGLNQAAKSLNIPIISGNVSFYNETPELRIYPTPIVGMVGMIEDVTKITSMSVKSPGDFLILIGKESGDAGGSEYLKVLHGVVGGKIDTIDLGFEKILQNTILNLIREGLVRSVHDVSEGGVLTALFEKLLWADKGAVIEMQEITEYSLFGEWQSRFLISCSPAQRIQIVERLKEVGIPFRELGIVTADKELVVNSPLGSVSWKLEELKDIYLNSIEKMMS</sequence>
<dbReference type="SUPFAM" id="SSF56042">
    <property type="entry name" value="PurM C-terminal domain-like"/>
    <property type="match status" value="2"/>
</dbReference>
<evidence type="ECO:0000256" key="3">
    <source>
        <dbReference type="ARBA" id="ARBA00022723"/>
    </source>
</evidence>
<dbReference type="GO" id="GO:0005737">
    <property type="term" value="C:cytoplasm"/>
    <property type="evidence" value="ECO:0007669"/>
    <property type="project" value="UniProtKB-SubCell"/>
</dbReference>
<feature type="binding site" evidence="8">
    <location>
        <position position="109"/>
    </location>
    <ligand>
        <name>substrate</name>
    </ligand>
</feature>
<keyword evidence="4 8" id="KW-0547">Nucleotide-binding</keyword>
<feature type="binding site" evidence="8">
    <location>
        <position position="261"/>
    </location>
    <ligand>
        <name>Mg(2+)</name>
        <dbReference type="ChEBI" id="CHEBI:18420"/>
        <label>2</label>
    </ligand>
</feature>
<accession>A0A7C2K242</accession>
<evidence type="ECO:0000259" key="11">
    <source>
        <dbReference type="Pfam" id="PF18072"/>
    </source>
</evidence>
<dbReference type="CDD" id="cd02203">
    <property type="entry name" value="PurL_repeat1"/>
    <property type="match status" value="1"/>
</dbReference>
<comment type="similarity">
    <text evidence="8">Belongs to the FGAMS family.</text>
</comment>
<dbReference type="GO" id="GO:0000287">
    <property type="term" value="F:magnesium ion binding"/>
    <property type="evidence" value="ECO:0007669"/>
    <property type="project" value="UniProtKB-UniRule"/>
</dbReference>
<feature type="binding site" evidence="8">
    <location>
        <begin position="87"/>
        <end position="90"/>
    </location>
    <ligand>
        <name>substrate</name>
    </ligand>
</feature>
<comment type="caution">
    <text evidence="12">The sequence shown here is derived from an EMBL/GenBank/DDBJ whole genome shotgun (WGS) entry which is preliminary data.</text>
</comment>
<dbReference type="PIRSF" id="PIRSF001587">
    <property type="entry name" value="FGAM_synthase_II"/>
    <property type="match status" value="1"/>
</dbReference>
<feature type="active site" evidence="8">
    <location>
        <position position="42"/>
    </location>
</feature>
<dbReference type="NCBIfam" id="TIGR01736">
    <property type="entry name" value="FGAM_synth_II"/>
    <property type="match status" value="1"/>
</dbReference>
<feature type="binding site" evidence="8">
    <location>
        <position position="526"/>
    </location>
    <ligand>
        <name>ATP</name>
        <dbReference type="ChEBI" id="CHEBI:30616"/>
    </ligand>
</feature>
<evidence type="ECO:0000256" key="2">
    <source>
        <dbReference type="ARBA" id="ARBA00022598"/>
    </source>
</evidence>